<evidence type="ECO:0000256" key="4">
    <source>
        <dbReference type="HAMAP-Rule" id="MF_00251"/>
    </source>
</evidence>
<dbReference type="SUPFAM" id="SSF57840">
    <property type="entry name" value="Ribosomal protein L36"/>
    <property type="match status" value="1"/>
</dbReference>
<reference evidence="5 6" key="1">
    <citation type="submission" date="2020-08" db="EMBL/GenBank/DDBJ databases">
        <title>Genomic Encyclopedia of Type Strains, Phase IV (KMG-IV): sequencing the most valuable type-strain genomes for metagenomic binning, comparative biology and taxonomic classification.</title>
        <authorList>
            <person name="Goeker M."/>
        </authorList>
    </citation>
    <scope>NUCLEOTIDE SEQUENCE [LARGE SCALE GENOMIC DNA]</scope>
    <source>
        <strain evidence="5 6">DSM 100694</strain>
    </source>
</reference>
<dbReference type="GO" id="GO:0003735">
    <property type="term" value="F:structural constituent of ribosome"/>
    <property type="evidence" value="ECO:0007669"/>
    <property type="project" value="InterPro"/>
</dbReference>
<evidence type="ECO:0000256" key="1">
    <source>
        <dbReference type="ARBA" id="ARBA00007645"/>
    </source>
</evidence>
<dbReference type="PROSITE" id="PS00828">
    <property type="entry name" value="RIBOSOMAL_L36"/>
    <property type="match status" value="1"/>
</dbReference>
<dbReference type="EMBL" id="JACIFE010000003">
    <property type="protein sequence ID" value="MBB4076241.1"/>
    <property type="molecule type" value="Genomic_DNA"/>
</dbReference>
<accession>A0A840DT45</accession>
<keyword evidence="6" id="KW-1185">Reference proteome</keyword>
<evidence type="ECO:0000313" key="5">
    <source>
        <dbReference type="EMBL" id="MBB4076241.1"/>
    </source>
</evidence>
<organism evidence="5 6">
    <name type="scientific">Bartonella fuyuanensis</name>
    <dbReference type="NCBI Taxonomy" id="1460968"/>
    <lineage>
        <taxon>Bacteria</taxon>
        <taxon>Pseudomonadati</taxon>
        <taxon>Pseudomonadota</taxon>
        <taxon>Alphaproteobacteria</taxon>
        <taxon>Hyphomicrobiales</taxon>
        <taxon>Bartonellaceae</taxon>
        <taxon>Bartonella</taxon>
    </lineage>
</organism>
<gene>
    <name evidence="4" type="primary">rpmJ</name>
    <name evidence="5" type="ORF">GGR08_000534</name>
</gene>
<dbReference type="Pfam" id="PF00444">
    <property type="entry name" value="Ribosomal_L36"/>
    <property type="match status" value="1"/>
</dbReference>
<dbReference type="InterPro" id="IPR000473">
    <property type="entry name" value="Ribosomal_bL36"/>
</dbReference>
<protein>
    <recommendedName>
        <fullName evidence="4">Large ribosomal subunit protein bL36</fullName>
    </recommendedName>
</protein>
<dbReference type="PANTHER" id="PTHR47781">
    <property type="entry name" value="50S RIBOSOMAL PROTEIN L36 2"/>
    <property type="match status" value="1"/>
</dbReference>
<evidence type="ECO:0000313" key="6">
    <source>
        <dbReference type="Proteomes" id="UP000585970"/>
    </source>
</evidence>
<evidence type="ECO:0000256" key="2">
    <source>
        <dbReference type="ARBA" id="ARBA00022980"/>
    </source>
</evidence>
<dbReference type="GO" id="GO:0005840">
    <property type="term" value="C:ribosome"/>
    <property type="evidence" value="ECO:0007669"/>
    <property type="project" value="UniProtKB-KW"/>
</dbReference>
<dbReference type="Proteomes" id="UP000585970">
    <property type="component" value="Unassembled WGS sequence"/>
</dbReference>
<dbReference type="AlphaFoldDB" id="A0A840DT45"/>
<keyword evidence="2 4" id="KW-0689">Ribosomal protein</keyword>
<comment type="caution">
    <text evidence="5">The sequence shown here is derived from an EMBL/GenBank/DDBJ whole genome shotgun (WGS) entry which is preliminary data.</text>
</comment>
<sequence length="74" mass="8595">MVLSESCVGIPNIIALFFRICDIVLSKLLTVKMMKIKNSLKALKGRHRNNRLVRRKGRVYILNKTNPRFRARQG</sequence>
<evidence type="ECO:0000256" key="3">
    <source>
        <dbReference type="ARBA" id="ARBA00023274"/>
    </source>
</evidence>
<name>A0A840DT45_9HYPH</name>
<proteinExistence type="inferred from homology"/>
<comment type="similarity">
    <text evidence="1 4">Belongs to the bacterial ribosomal protein bL36 family.</text>
</comment>
<dbReference type="InterPro" id="IPR047621">
    <property type="entry name" value="Ribosomal_L36_bact"/>
</dbReference>
<dbReference type="GO" id="GO:1990904">
    <property type="term" value="C:ribonucleoprotein complex"/>
    <property type="evidence" value="ECO:0007669"/>
    <property type="project" value="UniProtKB-KW"/>
</dbReference>
<dbReference type="InterPro" id="IPR035977">
    <property type="entry name" value="Ribosomal_bL36_sp"/>
</dbReference>
<dbReference type="GO" id="GO:0006412">
    <property type="term" value="P:translation"/>
    <property type="evidence" value="ECO:0007669"/>
    <property type="project" value="UniProtKB-UniRule"/>
</dbReference>
<keyword evidence="3 4" id="KW-0687">Ribonucleoprotein</keyword>
<dbReference type="NCBIfam" id="NF002021">
    <property type="entry name" value="PRK00831.1"/>
    <property type="match status" value="1"/>
</dbReference>
<dbReference type="HAMAP" id="MF_00251">
    <property type="entry name" value="Ribosomal_bL36"/>
    <property type="match status" value="1"/>
</dbReference>
<dbReference type="PANTHER" id="PTHR47781:SF1">
    <property type="entry name" value="LARGE RIBOSOMAL SUBUNIT PROTEIN BL36B"/>
    <property type="match status" value="1"/>
</dbReference>